<evidence type="ECO:0000259" key="2">
    <source>
        <dbReference type="Pfam" id="PF12802"/>
    </source>
</evidence>
<dbReference type="InterPro" id="IPR043129">
    <property type="entry name" value="ATPase_NBD"/>
</dbReference>
<gene>
    <name evidence="3" type="ORF">ENJ89_08315</name>
</gene>
<accession>A0A7V5UFE3</accession>
<dbReference type="PANTHER" id="PTHR18964">
    <property type="entry name" value="ROK (REPRESSOR, ORF, KINASE) FAMILY"/>
    <property type="match status" value="1"/>
</dbReference>
<dbReference type="PANTHER" id="PTHR18964:SF149">
    <property type="entry name" value="BIFUNCTIONAL UDP-N-ACETYLGLUCOSAMINE 2-EPIMERASE_N-ACETYLMANNOSAMINE KINASE"/>
    <property type="match status" value="1"/>
</dbReference>
<dbReference type="InterPro" id="IPR000835">
    <property type="entry name" value="HTH_MarR-typ"/>
</dbReference>
<dbReference type="Gene3D" id="3.30.420.40">
    <property type="match status" value="2"/>
</dbReference>
<dbReference type="CDD" id="cd00090">
    <property type="entry name" value="HTH_ARSR"/>
    <property type="match status" value="1"/>
</dbReference>
<feature type="domain" description="HTH marR-type" evidence="2">
    <location>
        <begin position="16"/>
        <end position="60"/>
    </location>
</feature>
<dbReference type="GO" id="GO:0003700">
    <property type="term" value="F:DNA-binding transcription factor activity"/>
    <property type="evidence" value="ECO:0007669"/>
    <property type="project" value="InterPro"/>
</dbReference>
<feature type="non-terminal residue" evidence="3">
    <location>
        <position position="265"/>
    </location>
</feature>
<dbReference type="InterPro" id="IPR036390">
    <property type="entry name" value="WH_DNA-bd_sf"/>
</dbReference>
<evidence type="ECO:0000313" key="3">
    <source>
        <dbReference type="EMBL" id="HHJ53184.1"/>
    </source>
</evidence>
<dbReference type="CDD" id="cd23763">
    <property type="entry name" value="ASKHA_ATPase_ROK"/>
    <property type="match status" value="1"/>
</dbReference>
<comment type="similarity">
    <text evidence="1">Belongs to the ROK (NagC/XylR) family.</text>
</comment>
<dbReference type="Pfam" id="PF00480">
    <property type="entry name" value="ROK"/>
    <property type="match status" value="1"/>
</dbReference>
<dbReference type="SUPFAM" id="SSF46785">
    <property type="entry name" value="Winged helix' DNA-binding domain"/>
    <property type="match status" value="1"/>
</dbReference>
<dbReference type="InterPro" id="IPR000600">
    <property type="entry name" value="ROK"/>
</dbReference>
<comment type="caution">
    <text evidence="3">The sequence shown here is derived from an EMBL/GenBank/DDBJ whole genome shotgun (WGS) entry which is preliminary data.</text>
</comment>
<evidence type="ECO:0000256" key="1">
    <source>
        <dbReference type="ARBA" id="ARBA00006479"/>
    </source>
</evidence>
<dbReference type="InterPro" id="IPR036388">
    <property type="entry name" value="WH-like_DNA-bd_sf"/>
</dbReference>
<dbReference type="Gene3D" id="1.10.10.10">
    <property type="entry name" value="Winged helix-like DNA-binding domain superfamily/Winged helix DNA-binding domain"/>
    <property type="match status" value="1"/>
</dbReference>
<reference evidence="3" key="1">
    <citation type="journal article" date="2020" name="mSystems">
        <title>Genome- and Community-Level Interaction Insights into Carbon Utilization and Element Cycling Functions of Hydrothermarchaeota in Hydrothermal Sediment.</title>
        <authorList>
            <person name="Zhou Z."/>
            <person name="Liu Y."/>
            <person name="Xu W."/>
            <person name="Pan J."/>
            <person name="Luo Z.H."/>
            <person name="Li M."/>
        </authorList>
    </citation>
    <scope>NUCLEOTIDE SEQUENCE [LARGE SCALE GENOMIC DNA]</scope>
    <source>
        <strain evidence="3">HyVt-527</strain>
    </source>
</reference>
<proteinExistence type="inferred from homology"/>
<dbReference type="Pfam" id="PF12802">
    <property type="entry name" value="MarR_2"/>
    <property type="match status" value="1"/>
</dbReference>
<dbReference type="InterPro" id="IPR011991">
    <property type="entry name" value="ArsR-like_HTH"/>
</dbReference>
<dbReference type="SUPFAM" id="SSF53067">
    <property type="entry name" value="Actin-like ATPase domain"/>
    <property type="match status" value="1"/>
</dbReference>
<name>A0A7V5UFE3_CALAY</name>
<dbReference type="EMBL" id="DROD01000533">
    <property type="protein sequence ID" value="HHJ53184.1"/>
    <property type="molecule type" value="Genomic_DNA"/>
</dbReference>
<organism evidence="3">
    <name type="scientific">Caldithrix abyssi</name>
    <dbReference type="NCBI Taxonomy" id="187145"/>
    <lineage>
        <taxon>Bacteria</taxon>
        <taxon>Pseudomonadati</taxon>
        <taxon>Calditrichota</taxon>
        <taxon>Calditrichia</taxon>
        <taxon>Calditrichales</taxon>
        <taxon>Calditrichaceae</taxon>
        <taxon>Caldithrix</taxon>
    </lineage>
</organism>
<dbReference type="Proteomes" id="UP000886124">
    <property type="component" value="Unassembled WGS sequence"/>
</dbReference>
<sequence>MIREAGFGPRLIREYNELNILRFIKNEGPISRAELAKRYRLSKAAVSEIIADLLGQGYIREIGVGNSTALGGRKPILLEFNPKAGYAIGMEIKRDHATIALGDLNANIHKKEEINFNKGAPLRIVLEMIFSVIDDFMQTRWVKNAKPVGIGVAIPGLINYQEGKIQESDTLKGWQGFPLRDAFEEKYGIDTVIENDVKALTLAECRFGNGKDVDQMIYLWIGDGLGAGIIINGELYRGVSAAAGEIGYYEPGWFVTRGKEFRLIY</sequence>
<protein>
    <submittedName>
        <fullName evidence="3">ROK family transcriptional regulator</fullName>
    </submittedName>
</protein>
<dbReference type="AlphaFoldDB" id="A0A7V5UFE3"/>